<dbReference type="AlphaFoldDB" id="A0A1V6PI62"/>
<dbReference type="EMBL" id="MDYN01000120">
    <property type="protein sequence ID" value="OQD76750.1"/>
    <property type="molecule type" value="Genomic_DNA"/>
</dbReference>
<proteinExistence type="predicted"/>
<sequence length="607" mass="67172">MRGLISIYDQGEIAYTADGSRLPRCGGFDGVRPDEDGAGPDSDIDVDKFGNLRLDAATAQRYYESYLANMFNLHPFLEQGELNLKVDMFIQCYCRPNSSPATNHMQSARDGRPPAKLFKENVGESVETVSNRLRPRVGKNIDNAMIILCLALGAICEVPAPLPGPVMNERIDYRSQPIPGPLPPLSRNGMYAANDILSPSNPDSAIQIPRSHSSYVLPTQATSQPFPSILDQSRGNLSRQCVSITHNEQKHTRNHQIIPGLALYGYAAAMLGHLQGGNELEHVQTGLLAGLYAGQLAHPFQSHSWISQASRACQVLEVKALESDLLAELDLPASGISRYESRIILPKRKFTTNCLPDDPSAPTSAMMLFYSAQIHLRKILNRVHKFIYKWEDSDEPANEINAARMRAKYYGAQYIIHRPLLHYALHYGHTGASVGLGDHASMESSTSSQKAFPSMMHQRNNRASNMTPISSDRGSTLAAPVAHDWTSPKVQLRELPKKLRIACKICIDSAILSMKAFDGVGGHRLVVTNIFGTAHAQFGNMLVLSATYMSSLRELVDGELLERLLRRTIGFLVQCENISPTLRADARILSEIYQNIFHRAPDVSQQY</sequence>
<evidence type="ECO:0008006" key="3">
    <source>
        <dbReference type="Google" id="ProtNLM"/>
    </source>
</evidence>
<dbReference type="PANTHER" id="PTHR47785">
    <property type="entry name" value="ZN(II)2CYS6 TRANSCRIPTION FACTOR (EUROFUNG)-RELATED-RELATED"/>
    <property type="match status" value="1"/>
</dbReference>
<name>A0A1V6PI62_9EURO</name>
<dbReference type="PANTHER" id="PTHR47785:SF4">
    <property type="entry name" value="ZN(II)2CYS6 TRANSCRIPTION FACTOR (EUROFUNG)"/>
    <property type="match status" value="1"/>
</dbReference>
<dbReference type="InterPro" id="IPR053181">
    <property type="entry name" value="EcdB-like_regulator"/>
</dbReference>
<dbReference type="Proteomes" id="UP000191672">
    <property type="component" value="Unassembled WGS sequence"/>
</dbReference>
<dbReference type="STRING" id="416450.A0A1V6PI62"/>
<evidence type="ECO:0000313" key="1">
    <source>
        <dbReference type="EMBL" id="OQD76750.1"/>
    </source>
</evidence>
<reference evidence="2" key="1">
    <citation type="journal article" date="2017" name="Nat. Microbiol.">
        <title>Global analysis of biosynthetic gene clusters reveals vast potential of secondary metabolite production in Penicillium species.</title>
        <authorList>
            <person name="Nielsen J.C."/>
            <person name="Grijseels S."/>
            <person name="Prigent S."/>
            <person name="Ji B."/>
            <person name="Dainat J."/>
            <person name="Nielsen K.F."/>
            <person name="Frisvad J.C."/>
            <person name="Workman M."/>
            <person name="Nielsen J."/>
        </authorList>
    </citation>
    <scope>NUCLEOTIDE SEQUENCE [LARGE SCALE GENOMIC DNA]</scope>
    <source>
        <strain evidence="2">IBT 31811</strain>
    </source>
</reference>
<keyword evidence="2" id="KW-1185">Reference proteome</keyword>
<organism evidence="1 2">
    <name type="scientific">Penicillium antarcticum</name>
    <dbReference type="NCBI Taxonomy" id="416450"/>
    <lineage>
        <taxon>Eukaryota</taxon>
        <taxon>Fungi</taxon>
        <taxon>Dikarya</taxon>
        <taxon>Ascomycota</taxon>
        <taxon>Pezizomycotina</taxon>
        <taxon>Eurotiomycetes</taxon>
        <taxon>Eurotiomycetidae</taxon>
        <taxon>Eurotiales</taxon>
        <taxon>Aspergillaceae</taxon>
        <taxon>Penicillium</taxon>
    </lineage>
</organism>
<comment type="caution">
    <text evidence="1">The sequence shown here is derived from an EMBL/GenBank/DDBJ whole genome shotgun (WGS) entry which is preliminary data.</text>
</comment>
<accession>A0A1V6PI62</accession>
<evidence type="ECO:0000313" key="2">
    <source>
        <dbReference type="Proteomes" id="UP000191672"/>
    </source>
</evidence>
<gene>
    <name evidence="1" type="ORF">PENANT_c120G02989</name>
</gene>
<protein>
    <recommendedName>
        <fullName evidence="3">Transcription factor domain-containing protein</fullName>
    </recommendedName>
</protein>